<dbReference type="AlphaFoldDB" id="U1QDX4"/>
<evidence type="ECO:0000313" key="4">
    <source>
        <dbReference type="EMBL" id="ERH25920.1"/>
    </source>
</evidence>
<dbReference type="InterPro" id="IPR036291">
    <property type="entry name" value="NAD(P)-bd_dom_sf"/>
</dbReference>
<protein>
    <submittedName>
        <fullName evidence="4">Putative acetoacetyl-CoA reductase PhaB</fullName>
    </submittedName>
</protein>
<dbReference type="Proteomes" id="UP000016536">
    <property type="component" value="Unassembled WGS sequence"/>
</dbReference>
<evidence type="ECO:0000256" key="3">
    <source>
        <dbReference type="RuleBase" id="RU000363"/>
    </source>
</evidence>
<dbReference type="EMBL" id="AWSE01000004">
    <property type="protein sequence ID" value="ERH25920.1"/>
    <property type="molecule type" value="Genomic_DNA"/>
</dbReference>
<reference evidence="4 5" key="1">
    <citation type="submission" date="2013-08" db="EMBL/GenBank/DDBJ databases">
        <authorList>
            <person name="Weinstock G."/>
            <person name="Sodergren E."/>
            <person name="Wylie T."/>
            <person name="Fulton L."/>
            <person name="Fulton R."/>
            <person name="Fronick C."/>
            <person name="O'Laughlin M."/>
            <person name="Godfrey J."/>
            <person name="Miner T."/>
            <person name="Herter B."/>
            <person name="Appelbaum E."/>
            <person name="Cordes M."/>
            <person name="Lek S."/>
            <person name="Wollam A."/>
            <person name="Pepin K.H."/>
            <person name="Palsikar V.B."/>
            <person name="Mitreva M."/>
            <person name="Wilson R.K."/>
        </authorList>
    </citation>
    <scope>NUCLEOTIDE SEQUENCE [LARGE SCALE GENOMIC DNA]</scope>
    <source>
        <strain evidence="4 5">F0542</strain>
    </source>
</reference>
<dbReference type="PROSITE" id="PS00061">
    <property type="entry name" value="ADH_SHORT"/>
    <property type="match status" value="1"/>
</dbReference>
<dbReference type="Gene3D" id="3.40.50.720">
    <property type="entry name" value="NAD(P)-binding Rossmann-like Domain"/>
    <property type="match status" value="1"/>
</dbReference>
<organism evidence="4 5">
    <name type="scientific">Actinomyces johnsonii F0542</name>
    <dbReference type="NCBI Taxonomy" id="1321818"/>
    <lineage>
        <taxon>Bacteria</taxon>
        <taxon>Bacillati</taxon>
        <taxon>Actinomycetota</taxon>
        <taxon>Actinomycetes</taxon>
        <taxon>Actinomycetales</taxon>
        <taxon>Actinomycetaceae</taxon>
        <taxon>Actinomyces</taxon>
    </lineage>
</organism>
<comment type="caution">
    <text evidence="4">The sequence shown here is derived from an EMBL/GenBank/DDBJ whole genome shotgun (WGS) entry which is preliminary data.</text>
</comment>
<dbReference type="PRINTS" id="PR00081">
    <property type="entry name" value="GDHRDH"/>
</dbReference>
<name>U1QDX4_9ACTO</name>
<dbReference type="InterPro" id="IPR002347">
    <property type="entry name" value="SDR_fam"/>
</dbReference>
<dbReference type="PANTHER" id="PTHR42879:SF2">
    <property type="entry name" value="3-OXOACYL-[ACYL-CARRIER-PROTEIN] REDUCTASE FABG"/>
    <property type="match status" value="1"/>
</dbReference>
<sequence length="260" mass="27437">MSSYALITGSTGDIGFAIASRLAEAGCNIILNARSSDALKRRADELSNLVSVDVECLTSAFDVGDSASVDAAIRELARRVPHIDVLVNCAGISGGGNTIKFPIDTWDQVIRTNLSGTFYVTRAVLSQGWLSQGGRIINIASTGGKQGVIHGAPYSASKHGVVGFTKSLGLELARSGSGITVNAVCPGFVESEMAERVRENYARIWETDIATVKKRIEERVPIGRYVTPAEVAEMVYYLTTPQAAAVTAQALNVCGGLGNV</sequence>
<dbReference type="Pfam" id="PF00106">
    <property type="entry name" value="adh_short"/>
    <property type="match status" value="1"/>
</dbReference>
<proteinExistence type="inferred from homology"/>
<dbReference type="GO" id="GO:0032787">
    <property type="term" value="P:monocarboxylic acid metabolic process"/>
    <property type="evidence" value="ECO:0007669"/>
    <property type="project" value="UniProtKB-ARBA"/>
</dbReference>
<keyword evidence="5" id="KW-1185">Reference proteome</keyword>
<evidence type="ECO:0000256" key="1">
    <source>
        <dbReference type="ARBA" id="ARBA00006484"/>
    </source>
</evidence>
<dbReference type="PRINTS" id="PR00080">
    <property type="entry name" value="SDRFAMILY"/>
</dbReference>
<dbReference type="SUPFAM" id="SSF51735">
    <property type="entry name" value="NAD(P)-binding Rossmann-fold domains"/>
    <property type="match status" value="1"/>
</dbReference>
<gene>
    <name evidence="4" type="ORF">HMPREF1979_00069</name>
</gene>
<dbReference type="FunFam" id="3.40.50.720:FF:000084">
    <property type="entry name" value="Short-chain dehydrogenase reductase"/>
    <property type="match status" value="1"/>
</dbReference>
<accession>U1QDX4</accession>
<dbReference type="InterPro" id="IPR020904">
    <property type="entry name" value="Sc_DH/Rdtase_CS"/>
</dbReference>
<dbReference type="PANTHER" id="PTHR42879">
    <property type="entry name" value="3-OXOACYL-(ACYL-CARRIER-PROTEIN) REDUCTASE"/>
    <property type="match status" value="1"/>
</dbReference>
<keyword evidence="2" id="KW-0560">Oxidoreductase</keyword>
<dbReference type="GO" id="GO:0016491">
    <property type="term" value="F:oxidoreductase activity"/>
    <property type="evidence" value="ECO:0007669"/>
    <property type="project" value="UniProtKB-KW"/>
</dbReference>
<dbReference type="HOGENOM" id="CLU_010194_1_0_11"/>
<evidence type="ECO:0000313" key="5">
    <source>
        <dbReference type="Proteomes" id="UP000016536"/>
    </source>
</evidence>
<comment type="similarity">
    <text evidence="1 3">Belongs to the short-chain dehydrogenases/reductases (SDR) family.</text>
</comment>
<evidence type="ECO:0000256" key="2">
    <source>
        <dbReference type="ARBA" id="ARBA00023002"/>
    </source>
</evidence>
<dbReference type="RefSeq" id="WP_021609222.1">
    <property type="nucleotide sequence ID" value="NZ_KE951955.1"/>
</dbReference>
<dbReference type="PATRIC" id="fig|1321818.3.peg.52"/>
<dbReference type="InterPro" id="IPR050259">
    <property type="entry name" value="SDR"/>
</dbReference>